<gene>
    <name evidence="2" type="ORF">Cni_G26023</name>
</gene>
<dbReference type="Pfam" id="PF13365">
    <property type="entry name" value="Trypsin_2"/>
    <property type="match status" value="1"/>
</dbReference>
<feature type="region of interest" description="Disordered" evidence="1">
    <location>
        <begin position="252"/>
        <end position="295"/>
    </location>
</feature>
<evidence type="ECO:0000256" key="1">
    <source>
        <dbReference type="SAM" id="MobiDB-lite"/>
    </source>
</evidence>
<name>A0AAQ3QMZ7_9LILI</name>
<evidence type="ECO:0000313" key="3">
    <source>
        <dbReference type="Proteomes" id="UP001327560"/>
    </source>
</evidence>
<dbReference type="Proteomes" id="UP001327560">
    <property type="component" value="Chromosome 8"/>
</dbReference>
<dbReference type="SUPFAM" id="SSF50494">
    <property type="entry name" value="Trypsin-like serine proteases"/>
    <property type="match status" value="1"/>
</dbReference>
<reference evidence="2 3" key="1">
    <citation type="submission" date="2023-10" db="EMBL/GenBank/DDBJ databases">
        <title>Chromosome-scale genome assembly provides insights into flower coloration mechanisms of Canna indica.</title>
        <authorList>
            <person name="Li C."/>
        </authorList>
    </citation>
    <scope>NUCLEOTIDE SEQUENCE [LARGE SCALE GENOMIC DNA]</scope>
    <source>
        <tissue evidence="2">Flower</tissue>
    </source>
</reference>
<evidence type="ECO:0000313" key="2">
    <source>
        <dbReference type="EMBL" id="WOL17234.1"/>
    </source>
</evidence>
<dbReference type="Gene3D" id="2.40.10.120">
    <property type="match status" value="2"/>
</dbReference>
<evidence type="ECO:0008006" key="4">
    <source>
        <dbReference type="Google" id="ProtNLM"/>
    </source>
</evidence>
<keyword evidence="3" id="KW-1185">Reference proteome</keyword>
<sequence length="295" mass="33679">MDPENVSENVPDLQEFYDHWKETIWLIKIEYSMGVQNIQSYITGFALNSNGLVMTCTHSFPKTSYTMSARRLEDNFFFECEMMYEKRKWDIALVHIKNVNDCKFGRLTNDGSLSVGQILFHIGNPHNFVGSFLIGKVAFQCVDDVDIPVNSWICRDYESTALSTTPRYRVIGDIWNEMAFCNFPSKEKKIEKNLHPCVPIIQMYGLTCGEGSSGGPVFNDKGEIVGMIVMGVDRFDIAIHVTMLREVLREKEHQDNEDEDCKRKNISCPSAQGSGSKKYKLHPTKPKGKGKLYPF</sequence>
<proteinExistence type="predicted"/>
<dbReference type="InterPro" id="IPR009003">
    <property type="entry name" value="Peptidase_S1_PA"/>
</dbReference>
<dbReference type="EMBL" id="CP136897">
    <property type="protein sequence ID" value="WOL17234.1"/>
    <property type="molecule type" value="Genomic_DNA"/>
</dbReference>
<protein>
    <recommendedName>
        <fullName evidence="4">Serine protease</fullName>
    </recommendedName>
</protein>
<dbReference type="AlphaFoldDB" id="A0AAQ3QMZ7"/>
<feature type="compositionally biased region" description="Basic residues" evidence="1">
    <location>
        <begin position="277"/>
        <end position="295"/>
    </location>
</feature>
<organism evidence="2 3">
    <name type="scientific">Canna indica</name>
    <name type="common">Indian-shot</name>
    <dbReference type="NCBI Taxonomy" id="4628"/>
    <lineage>
        <taxon>Eukaryota</taxon>
        <taxon>Viridiplantae</taxon>
        <taxon>Streptophyta</taxon>
        <taxon>Embryophyta</taxon>
        <taxon>Tracheophyta</taxon>
        <taxon>Spermatophyta</taxon>
        <taxon>Magnoliopsida</taxon>
        <taxon>Liliopsida</taxon>
        <taxon>Zingiberales</taxon>
        <taxon>Cannaceae</taxon>
        <taxon>Canna</taxon>
    </lineage>
</organism>
<accession>A0AAQ3QMZ7</accession>